<dbReference type="Gene3D" id="2.60.40.1120">
    <property type="entry name" value="Carboxypeptidase-like, regulatory domain"/>
    <property type="match status" value="1"/>
</dbReference>
<gene>
    <name evidence="10" type="ordered locus">Fleli_1042</name>
</gene>
<dbReference type="InterPro" id="IPR023996">
    <property type="entry name" value="TonB-dep_OMP_SusC/RagA"/>
</dbReference>
<evidence type="ECO:0000256" key="8">
    <source>
        <dbReference type="SAM" id="SignalP"/>
    </source>
</evidence>
<dbReference type="RefSeq" id="WP_014796945.1">
    <property type="nucleotide sequence ID" value="NC_018018.1"/>
</dbReference>
<reference evidence="11" key="1">
    <citation type="submission" date="2012-06" db="EMBL/GenBank/DDBJ databases">
        <title>The complete genome of Flexibacter litoralis DSM 6794.</title>
        <authorList>
            <person name="Lucas S."/>
            <person name="Copeland A."/>
            <person name="Lapidus A."/>
            <person name="Glavina del Rio T."/>
            <person name="Dalin E."/>
            <person name="Tice H."/>
            <person name="Bruce D."/>
            <person name="Goodwin L."/>
            <person name="Pitluck S."/>
            <person name="Peters L."/>
            <person name="Ovchinnikova G."/>
            <person name="Lu M."/>
            <person name="Kyrpides N."/>
            <person name="Mavromatis K."/>
            <person name="Ivanova N."/>
            <person name="Brettin T."/>
            <person name="Detter J.C."/>
            <person name="Han C."/>
            <person name="Larimer F."/>
            <person name="Land M."/>
            <person name="Hauser L."/>
            <person name="Markowitz V."/>
            <person name="Cheng J.-F."/>
            <person name="Hugenholtz P."/>
            <person name="Woyke T."/>
            <person name="Wu D."/>
            <person name="Spring S."/>
            <person name="Lang E."/>
            <person name="Kopitz M."/>
            <person name="Brambilla E."/>
            <person name="Klenk H.-P."/>
            <person name="Eisen J.A."/>
        </authorList>
    </citation>
    <scope>NUCLEOTIDE SEQUENCE [LARGE SCALE GENOMIC DNA]</scope>
    <source>
        <strain evidence="11">ATCC 23117 / DSM 6794 / NBRC 15988 / NCIMB 1366 / Sio-4</strain>
    </source>
</reference>
<comment type="similarity">
    <text evidence="7">Belongs to the TonB-dependent receptor family.</text>
</comment>
<dbReference type="SUPFAM" id="SSF56935">
    <property type="entry name" value="Porins"/>
    <property type="match status" value="1"/>
</dbReference>
<dbReference type="InterPro" id="IPR012910">
    <property type="entry name" value="Plug_dom"/>
</dbReference>
<name>I4AHQ2_BERLS</name>
<organism evidence="10 11">
    <name type="scientific">Bernardetia litoralis (strain ATCC 23117 / DSM 6794 / NBRC 15988 / NCIMB 1366 / Fx l1 / Sio-4)</name>
    <name type="common">Flexibacter litoralis</name>
    <dbReference type="NCBI Taxonomy" id="880071"/>
    <lineage>
        <taxon>Bacteria</taxon>
        <taxon>Pseudomonadati</taxon>
        <taxon>Bacteroidota</taxon>
        <taxon>Cytophagia</taxon>
        <taxon>Cytophagales</taxon>
        <taxon>Bernardetiaceae</taxon>
        <taxon>Bernardetia</taxon>
    </lineage>
</organism>
<dbReference type="InterPro" id="IPR037066">
    <property type="entry name" value="Plug_dom_sf"/>
</dbReference>
<feature type="domain" description="TonB-dependent receptor plug" evidence="9">
    <location>
        <begin position="114"/>
        <end position="219"/>
    </location>
</feature>
<evidence type="ECO:0000256" key="7">
    <source>
        <dbReference type="PROSITE-ProRule" id="PRU01360"/>
    </source>
</evidence>
<evidence type="ECO:0000256" key="5">
    <source>
        <dbReference type="ARBA" id="ARBA00023136"/>
    </source>
</evidence>
<dbReference type="STRING" id="880071.Fleli_1042"/>
<feature type="signal peptide" evidence="8">
    <location>
        <begin position="1"/>
        <end position="21"/>
    </location>
</feature>
<dbReference type="AlphaFoldDB" id="I4AHQ2"/>
<keyword evidence="5 7" id="KW-0472">Membrane</keyword>
<dbReference type="Gene3D" id="2.40.170.20">
    <property type="entry name" value="TonB-dependent receptor, beta-barrel domain"/>
    <property type="match status" value="1"/>
</dbReference>
<dbReference type="Gene3D" id="2.170.130.10">
    <property type="entry name" value="TonB-dependent receptor, plug domain"/>
    <property type="match status" value="1"/>
</dbReference>
<evidence type="ECO:0000259" key="9">
    <source>
        <dbReference type="Pfam" id="PF07715"/>
    </source>
</evidence>
<evidence type="ECO:0000313" key="11">
    <source>
        <dbReference type="Proteomes" id="UP000006054"/>
    </source>
</evidence>
<dbReference type="Pfam" id="PF13715">
    <property type="entry name" value="CarbopepD_reg_2"/>
    <property type="match status" value="1"/>
</dbReference>
<keyword evidence="4 7" id="KW-0812">Transmembrane</keyword>
<evidence type="ECO:0000256" key="2">
    <source>
        <dbReference type="ARBA" id="ARBA00022448"/>
    </source>
</evidence>
<keyword evidence="2 7" id="KW-0813">Transport</keyword>
<feature type="chain" id="PRO_5003685698" evidence="8">
    <location>
        <begin position="22"/>
        <end position="1062"/>
    </location>
</feature>
<dbReference type="InterPro" id="IPR008969">
    <property type="entry name" value="CarboxyPept-like_regulatory"/>
</dbReference>
<dbReference type="Pfam" id="PF07715">
    <property type="entry name" value="Plug"/>
    <property type="match status" value="1"/>
</dbReference>
<dbReference type="KEGG" id="fli:Fleli_1042"/>
<dbReference type="Proteomes" id="UP000006054">
    <property type="component" value="Chromosome"/>
</dbReference>
<dbReference type="SUPFAM" id="SSF49464">
    <property type="entry name" value="Carboxypeptidase regulatory domain-like"/>
    <property type="match status" value="1"/>
</dbReference>
<dbReference type="InterPro" id="IPR023997">
    <property type="entry name" value="TonB-dep_OMP_SusC/RagA_CS"/>
</dbReference>
<comment type="subcellular location">
    <subcellularLocation>
        <location evidence="1 7">Cell outer membrane</location>
        <topology evidence="1 7">Multi-pass membrane protein</topology>
    </subcellularLocation>
</comment>
<dbReference type="NCBIfam" id="TIGR04056">
    <property type="entry name" value="OMP_RagA_SusC"/>
    <property type="match status" value="1"/>
</dbReference>
<protein>
    <submittedName>
        <fullName evidence="10">TonB-linked outer membrane protein, SusC/RagA family</fullName>
    </submittedName>
</protein>
<dbReference type="InterPro" id="IPR039426">
    <property type="entry name" value="TonB-dep_rcpt-like"/>
</dbReference>
<dbReference type="eggNOG" id="COG1629">
    <property type="taxonomic scope" value="Bacteria"/>
</dbReference>
<evidence type="ECO:0000313" key="10">
    <source>
        <dbReference type="EMBL" id="AFM03487.1"/>
    </source>
</evidence>
<dbReference type="PROSITE" id="PS52016">
    <property type="entry name" value="TONB_DEPENDENT_REC_3"/>
    <property type="match status" value="1"/>
</dbReference>
<keyword evidence="6 7" id="KW-0998">Cell outer membrane</keyword>
<dbReference type="PATRIC" id="fig|880071.3.peg.1019"/>
<keyword evidence="8" id="KW-0732">Signal</keyword>
<evidence type="ECO:0000256" key="3">
    <source>
        <dbReference type="ARBA" id="ARBA00022452"/>
    </source>
</evidence>
<dbReference type="HOGENOM" id="CLU_004317_0_1_10"/>
<accession>I4AHQ2</accession>
<evidence type="ECO:0000256" key="1">
    <source>
        <dbReference type="ARBA" id="ARBA00004571"/>
    </source>
</evidence>
<evidence type="ECO:0000256" key="6">
    <source>
        <dbReference type="ARBA" id="ARBA00023237"/>
    </source>
</evidence>
<evidence type="ECO:0000256" key="4">
    <source>
        <dbReference type="ARBA" id="ARBA00022692"/>
    </source>
</evidence>
<proteinExistence type="inferred from homology"/>
<keyword evidence="3 7" id="KW-1134">Transmembrane beta strand</keyword>
<dbReference type="InterPro" id="IPR036942">
    <property type="entry name" value="Beta-barrel_TonB_sf"/>
</dbReference>
<dbReference type="OrthoDB" id="9768177at2"/>
<sequence length="1062" mass="117364" precursor="true">MKRKLLLSMTLMFLLVSSAWAQRTITGTVSSEEGSLPGATVQIKGTTQGTQTDIEGRYTITVPEGNDVLVFSFVGFTAKEETIGNRTVIDVVLAEGDALNTVVVTAYGTQKREALTGAVSEISAKQVADLPSGNVLQGLNGKVAGVQIIQQSGQPGSSPTVRFRGIGSINASSDPLYVVDGVPFYGEMNTINNQDIASITFLKDASAAALYGSRGANGVIIITTKKGKSGKVRVTFDTRLGISTRGIADYNVMTDPAKYYEARFQAIRNDLIVGGADAASASADAAEYMITDTDAVLGYPLNYNVYDVPDNQVIDPTTGKLNSSANLLYQEDWSDELFNNNSTYWQSYVSLAGGDDATDYYVSLGYDDNVGYIANSGFERYTGKMRINTKVNKYIDLGANINYSYTSQRNVDGDGTTAFSNPIQFARSIAPIYPVFAYVDGQQALDSDGNPQYDDGTGRITGVSRPYAALQNPAATSRLDVNRNNNNNVFGTTYAKVNFTDYLNFTYNVAVDLRDRTITEFDTPQYGDAAGDVNGRLNEYAIRNLNVTQQQLLNFEKSFDLHNVTALLGHEYNSLNFRYLQAHKTNFLLPEEPILDFGANIQSMNAFEQDYNVEGYFARVMYDYNDKYYFNASFRRDGSSVFAPENRWGNFFGLGGAWRLSQESFLEDVSWINELKLKTSYGEQGNDNLFYADDSRKSDYYSNRNYYPYRDQFEVVPSDGALSVQLAYLGNKDISWEVNRNFNVGFDLAALDNRLNVNVEYFTRTVSDMLFDTPLPLSTGNPSFPENVGDMVNKGIEVAISGDVLKTKDFGLNISINATHYKNEITRLPQSFIDDSQFRLVEGGSRYDYFLREYAGYNPENGNTMWYKDILNDSGEPTGERETTENVGEATEYFSGETALPDVYGGFAFDFRYKSFDLGLNFAYQIGGKGYDAVYWGLYDMAGLAGGNIIDEAYGNTWTPENTTAEYPRLSASSAANNYAASDLFLIDASYLSLQNVSVGYNFDKSITSKIGVASLRVFALANNVGILSKRQGYDPRLSLTGTSSNEYSLMRTMTFGLNVQF</sequence>
<dbReference type="GO" id="GO:0009279">
    <property type="term" value="C:cell outer membrane"/>
    <property type="evidence" value="ECO:0007669"/>
    <property type="project" value="UniProtKB-SubCell"/>
</dbReference>
<dbReference type="FunFam" id="2.170.130.10:FF:000003">
    <property type="entry name" value="SusC/RagA family TonB-linked outer membrane protein"/>
    <property type="match status" value="1"/>
</dbReference>
<dbReference type="EMBL" id="CP003345">
    <property type="protein sequence ID" value="AFM03487.1"/>
    <property type="molecule type" value="Genomic_DNA"/>
</dbReference>
<dbReference type="NCBIfam" id="TIGR04057">
    <property type="entry name" value="SusC_RagA_signa"/>
    <property type="match status" value="1"/>
</dbReference>
<keyword evidence="11" id="KW-1185">Reference proteome</keyword>